<sequence length="156" mass="16580">MARATTMPTRRPPSAVASAKYSTAAPSVRLFALPVAPAPPRKRACACSPTTHPGSFRCALHRGAIGRLPSSPAAPPVPSGLSAARRPSMASPLVRIAAVEGDDSVRRALAALVRPSSRPRRRDAFRPRPSRLCAMSYAADNRDHETCSSSSPKRFQ</sequence>
<dbReference type="EMBL" id="BQKI01000023">
    <property type="protein sequence ID" value="GJN12352.1"/>
    <property type="molecule type" value="Genomic_DNA"/>
</dbReference>
<gene>
    <name evidence="2" type="primary">ga30623</name>
    <name evidence="2" type="ORF">PR202_ga30623</name>
</gene>
<dbReference type="Proteomes" id="UP001054889">
    <property type="component" value="Unassembled WGS sequence"/>
</dbReference>
<dbReference type="PANTHER" id="PTHR33132">
    <property type="entry name" value="OSJNBB0118P14.9 PROTEIN"/>
    <property type="match status" value="1"/>
</dbReference>
<evidence type="ECO:0000256" key="1">
    <source>
        <dbReference type="SAM" id="MobiDB-lite"/>
    </source>
</evidence>
<keyword evidence="3" id="KW-1185">Reference proteome</keyword>
<dbReference type="AlphaFoldDB" id="A0AAV5DPV3"/>
<protein>
    <submittedName>
        <fullName evidence="2">Uncharacterized protein</fullName>
    </submittedName>
</protein>
<organism evidence="2 3">
    <name type="scientific">Eleusine coracana subsp. coracana</name>
    <dbReference type="NCBI Taxonomy" id="191504"/>
    <lineage>
        <taxon>Eukaryota</taxon>
        <taxon>Viridiplantae</taxon>
        <taxon>Streptophyta</taxon>
        <taxon>Embryophyta</taxon>
        <taxon>Tracheophyta</taxon>
        <taxon>Spermatophyta</taxon>
        <taxon>Magnoliopsida</taxon>
        <taxon>Liliopsida</taxon>
        <taxon>Poales</taxon>
        <taxon>Poaceae</taxon>
        <taxon>PACMAD clade</taxon>
        <taxon>Chloridoideae</taxon>
        <taxon>Cynodonteae</taxon>
        <taxon>Eleusininae</taxon>
        <taxon>Eleusine</taxon>
    </lineage>
</organism>
<name>A0AAV5DPV3_ELECO</name>
<dbReference type="PANTHER" id="PTHR33132:SF135">
    <property type="entry name" value="OS02G0799700 PROTEIN"/>
    <property type="match status" value="1"/>
</dbReference>
<comment type="caution">
    <text evidence="2">The sequence shown here is derived from an EMBL/GenBank/DDBJ whole genome shotgun (WGS) entry which is preliminary data.</text>
</comment>
<feature type="region of interest" description="Disordered" evidence="1">
    <location>
        <begin position="68"/>
        <end position="88"/>
    </location>
</feature>
<proteinExistence type="predicted"/>
<reference evidence="2" key="1">
    <citation type="journal article" date="2018" name="DNA Res.">
        <title>Multiple hybrid de novo genome assembly of finger millet, an orphan allotetraploid crop.</title>
        <authorList>
            <person name="Hatakeyama M."/>
            <person name="Aluri S."/>
            <person name="Balachadran M.T."/>
            <person name="Sivarajan S.R."/>
            <person name="Patrignani A."/>
            <person name="Gruter S."/>
            <person name="Poveda L."/>
            <person name="Shimizu-Inatsugi R."/>
            <person name="Baeten J."/>
            <person name="Francoijs K.J."/>
            <person name="Nataraja K.N."/>
            <person name="Reddy Y.A.N."/>
            <person name="Phadnis S."/>
            <person name="Ravikumar R.L."/>
            <person name="Schlapbach R."/>
            <person name="Sreeman S.M."/>
            <person name="Shimizu K.K."/>
        </authorList>
    </citation>
    <scope>NUCLEOTIDE SEQUENCE</scope>
</reference>
<evidence type="ECO:0000313" key="2">
    <source>
        <dbReference type="EMBL" id="GJN12352.1"/>
    </source>
</evidence>
<accession>A0AAV5DPV3</accession>
<reference evidence="2" key="2">
    <citation type="submission" date="2021-12" db="EMBL/GenBank/DDBJ databases">
        <title>Resequencing data analysis of finger millet.</title>
        <authorList>
            <person name="Hatakeyama M."/>
            <person name="Aluri S."/>
            <person name="Balachadran M.T."/>
            <person name="Sivarajan S.R."/>
            <person name="Poveda L."/>
            <person name="Shimizu-Inatsugi R."/>
            <person name="Schlapbach R."/>
            <person name="Sreeman S.M."/>
            <person name="Shimizu K.K."/>
        </authorList>
    </citation>
    <scope>NUCLEOTIDE SEQUENCE</scope>
</reference>
<evidence type="ECO:0000313" key="3">
    <source>
        <dbReference type="Proteomes" id="UP001054889"/>
    </source>
</evidence>